<proteinExistence type="predicted"/>
<name>A0AC34PZI6_9BILA</name>
<dbReference type="Proteomes" id="UP000887576">
    <property type="component" value="Unplaced"/>
</dbReference>
<evidence type="ECO:0000313" key="2">
    <source>
        <dbReference type="WBParaSite" id="JU765_v2.g11559.t1"/>
    </source>
</evidence>
<sequence length="74" mass="8660">MKLMIILSILLMICLMDQTFAYPAAAMNEFGYPDRQNDYYNYFNSVYKSNSYGSAYNNPVDSWQSAVVSRVMWF</sequence>
<protein>
    <submittedName>
        <fullName evidence="2">Uncharacterized protein</fullName>
    </submittedName>
</protein>
<reference evidence="2" key="1">
    <citation type="submission" date="2022-11" db="UniProtKB">
        <authorList>
            <consortium name="WormBaseParasite"/>
        </authorList>
    </citation>
    <scope>IDENTIFICATION</scope>
</reference>
<dbReference type="WBParaSite" id="JU765_v2.g11559.t1">
    <property type="protein sequence ID" value="JU765_v2.g11559.t1"/>
    <property type="gene ID" value="JU765_v2.g11559"/>
</dbReference>
<accession>A0AC34PZI6</accession>
<evidence type="ECO:0000313" key="1">
    <source>
        <dbReference type="Proteomes" id="UP000887576"/>
    </source>
</evidence>
<organism evidence="1 2">
    <name type="scientific">Panagrolaimus sp. JU765</name>
    <dbReference type="NCBI Taxonomy" id="591449"/>
    <lineage>
        <taxon>Eukaryota</taxon>
        <taxon>Metazoa</taxon>
        <taxon>Ecdysozoa</taxon>
        <taxon>Nematoda</taxon>
        <taxon>Chromadorea</taxon>
        <taxon>Rhabditida</taxon>
        <taxon>Tylenchina</taxon>
        <taxon>Panagrolaimomorpha</taxon>
        <taxon>Panagrolaimoidea</taxon>
        <taxon>Panagrolaimidae</taxon>
        <taxon>Panagrolaimus</taxon>
    </lineage>
</organism>